<evidence type="ECO:0000313" key="2">
    <source>
        <dbReference type="Proteomes" id="UP001171945"/>
    </source>
</evidence>
<evidence type="ECO:0000313" key="1">
    <source>
        <dbReference type="EMBL" id="MDM8563173.1"/>
    </source>
</evidence>
<accession>A0ABT7VUE2</accession>
<name>A0ABT7VUE2_9GAMM</name>
<keyword evidence="2" id="KW-1185">Reference proteome</keyword>
<protein>
    <submittedName>
        <fullName evidence="1">Uncharacterized protein</fullName>
    </submittedName>
</protein>
<dbReference type="EMBL" id="JAUCGM010000490">
    <property type="protein sequence ID" value="MDM8563173.1"/>
    <property type="molecule type" value="Genomic_DNA"/>
</dbReference>
<comment type="caution">
    <text evidence="1">The sequence shown here is derived from an EMBL/GenBank/DDBJ whole genome shotgun (WGS) entry which is preliminary data.</text>
</comment>
<dbReference type="Proteomes" id="UP001171945">
    <property type="component" value="Unassembled WGS sequence"/>
</dbReference>
<organism evidence="1 2">
    <name type="scientific">Candidatus Marithioploca araucensis</name>
    <dbReference type="NCBI Taxonomy" id="70273"/>
    <lineage>
        <taxon>Bacteria</taxon>
        <taxon>Pseudomonadati</taxon>
        <taxon>Pseudomonadota</taxon>
        <taxon>Gammaproteobacteria</taxon>
        <taxon>Thiotrichales</taxon>
        <taxon>Thiotrichaceae</taxon>
        <taxon>Candidatus Marithioploca</taxon>
    </lineage>
</organism>
<gene>
    <name evidence="1" type="ORF">QUF54_07455</name>
</gene>
<sequence>MRKMRQLNDDKFSFLTSLKNVWRKKMRARSTRDRMSRRRKIARWQKPRTGSFIEDCIIGNKAVMKWLRSLSEEHEKQLSASASQKSS</sequence>
<proteinExistence type="predicted"/>
<reference evidence="1" key="1">
    <citation type="submission" date="2023-06" db="EMBL/GenBank/DDBJ databases">
        <title>Uncultivated large filamentous bacteria from sulfidic sediments reveal new species and different genomic features in energy metabolism and defense.</title>
        <authorList>
            <person name="Fonseca A."/>
        </authorList>
    </citation>
    <scope>NUCLEOTIDE SEQUENCE</scope>
    <source>
        <strain evidence="1">HSG4</strain>
    </source>
</reference>